<keyword evidence="1" id="KW-0540">Nuclease</keyword>
<dbReference type="EMBL" id="MSFK01000021">
    <property type="protein sequence ID" value="PWY80792.1"/>
    <property type="molecule type" value="Genomic_DNA"/>
</dbReference>
<sequence length="151" mass="16914">YELRRTAINSDDGHVGRAEMPRYVALDIIDKAPAPSHNKTTGRRPHAHFDAENLFPTERAGLEPLEEVASGDGQRPVFWAYPTTYFDYANQNRRGCVPGPCGPQSNPVPHRIITDKDKNVVGMVTHPLKKQGKFVRVTERTDKVLRQKLGG</sequence>
<dbReference type="GO" id="GO:0003723">
    <property type="term" value="F:RNA binding"/>
    <property type="evidence" value="ECO:0007669"/>
    <property type="project" value="InterPro"/>
</dbReference>
<dbReference type="RefSeq" id="XP_025465394.1">
    <property type="nucleotide sequence ID" value="XM_025608343.1"/>
</dbReference>
<evidence type="ECO:0000256" key="1">
    <source>
        <dbReference type="ARBA" id="ARBA00022722"/>
    </source>
</evidence>
<protein>
    <submittedName>
        <fullName evidence="3">Uncharacterized protein</fullName>
    </submittedName>
</protein>
<gene>
    <name evidence="3" type="ORF">BO94DRAFT_470580</name>
</gene>
<dbReference type="AlphaFoldDB" id="A0A317W653"/>
<dbReference type="SUPFAM" id="SSF53933">
    <property type="entry name" value="Microbial ribonucleases"/>
    <property type="match status" value="1"/>
</dbReference>
<evidence type="ECO:0000313" key="3">
    <source>
        <dbReference type="EMBL" id="PWY80792.1"/>
    </source>
</evidence>
<name>A0A317W653_9EURO</name>
<dbReference type="GeneID" id="37110486"/>
<accession>A0A317W653</accession>
<comment type="caution">
    <text evidence="3">The sequence shown here is derived from an EMBL/GenBank/DDBJ whole genome shotgun (WGS) entry which is preliminary data.</text>
</comment>
<dbReference type="GO" id="GO:0016787">
    <property type="term" value="F:hydrolase activity"/>
    <property type="evidence" value="ECO:0007669"/>
    <property type="project" value="UniProtKB-KW"/>
</dbReference>
<proteinExistence type="predicted"/>
<dbReference type="GO" id="GO:0004540">
    <property type="term" value="F:RNA nuclease activity"/>
    <property type="evidence" value="ECO:0007669"/>
    <property type="project" value="InterPro"/>
</dbReference>
<dbReference type="OrthoDB" id="4489995at2759"/>
<dbReference type="InterPro" id="IPR016191">
    <property type="entry name" value="Ribonuclease/ribotoxin"/>
</dbReference>
<evidence type="ECO:0000256" key="2">
    <source>
        <dbReference type="ARBA" id="ARBA00022801"/>
    </source>
</evidence>
<feature type="non-terminal residue" evidence="3">
    <location>
        <position position="1"/>
    </location>
</feature>
<keyword evidence="4" id="KW-1185">Reference proteome</keyword>
<keyword evidence="2" id="KW-0378">Hydrolase</keyword>
<organism evidence="3 4">
    <name type="scientific">Aspergillus sclerotioniger CBS 115572</name>
    <dbReference type="NCBI Taxonomy" id="1450535"/>
    <lineage>
        <taxon>Eukaryota</taxon>
        <taxon>Fungi</taxon>
        <taxon>Dikarya</taxon>
        <taxon>Ascomycota</taxon>
        <taxon>Pezizomycotina</taxon>
        <taxon>Eurotiomycetes</taxon>
        <taxon>Eurotiomycetidae</taxon>
        <taxon>Eurotiales</taxon>
        <taxon>Aspergillaceae</taxon>
        <taxon>Aspergillus</taxon>
        <taxon>Aspergillus subgen. Circumdati</taxon>
    </lineage>
</organism>
<reference evidence="3 4" key="1">
    <citation type="submission" date="2016-12" db="EMBL/GenBank/DDBJ databases">
        <title>The genomes of Aspergillus section Nigri reveals drivers in fungal speciation.</title>
        <authorList>
            <consortium name="DOE Joint Genome Institute"/>
            <person name="Vesth T.C."/>
            <person name="Nybo J."/>
            <person name="Theobald S."/>
            <person name="Brandl J."/>
            <person name="Frisvad J.C."/>
            <person name="Nielsen K.F."/>
            <person name="Lyhne E.K."/>
            <person name="Kogle M.E."/>
            <person name="Kuo A."/>
            <person name="Riley R."/>
            <person name="Clum A."/>
            <person name="Nolan M."/>
            <person name="Lipzen A."/>
            <person name="Salamov A."/>
            <person name="Henrissat B."/>
            <person name="Wiebenga A."/>
            <person name="De Vries R.P."/>
            <person name="Grigoriev I.V."/>
            <person name="Mortensen U.H."/>
            <person name="Andersen M.R."/>
            <person name="Baker S.E."/>
        </authorList>
    </citation>
    <scope>NUCLEOTIDE SEQUENCE [LARGE SCALE GENOMIC DNA]</scope>
    <source>
        <strain evidence="3 4">CBS 115572</strain>
    </source>
</reference>
<dbReference type="Proteomes" id="UP000246702">
    <property type="component" value="Unassembled WGS sequence"/>
</dbReference>
<evidence type="ECO:0000313" key="4">
    <source>
        <dbReference type="Proteomes" id="UP000246702"/>
    </source>
</evidence>